<comment type="caution">
    <text evidence="2">The sequence shown here is derived from an EMBL/GenBank/DDBJ whole genome shotgun (WGS) entry which is preliminary data.</text>
</comment>
<proteinExistence type="predicted"/>
<evidence type="ECO:0008006" key="4">
    <source>
        <dbReference type="Google" id="ProtNLM"/>
    </source>
</evidence>
<evidence type="ECO:0000256" key="1">
    <source>
        <dbReference type="SAM" id="Phobius"/>
    </source>
</evidence>
<dbReference type="AlphaFoldDB" id="A0AAV5WK28"/>
<keyword evidence="3" id="KW-1185">Reference proteome</keyword>
<evidence type="ECO:0000313" key="3">
    <source>
        <dbReference type="Proteomes" id="UP001432322"/>
    </source>
</evidence>
<dbReference type="EMBL" id="BTSY01000006">
    <property type="protein sequence ID" value="GMT31266.1"/>
    <property type="molecule type" value="Genomic_DNA"/>
</dbReference>
<feature type="transmembrane region" description="Helical" evidence="1">
    <location>
        <begin position="83"/>
        <end position="100"/>
    </location>
</feature>
<name>A0AAV5WK28_9BILA</name>
<protein>
    <recommendedName>
        <fullName evidence="4">Ribosomal protein</fullName>
    </recommendedName>
</protein>
<keyword evidence="1" id="KW-1133">Transmembrane helix</keyword>
<gene>
    <name evidence="2" type="ORF">PFISCL1PPCAC_22563</name>
</gene>
<keyword evidence="1" id="KW-0812">Transmembrane</keyword>
<dbReference type="Proteomes" id="UP001432322">
    <property type="component" value="Unassembled WGS sequence"/>
</dbReference>
<reference evidence="2" key="1">
    <citation type="submission" date="2023-10" db="EMBL/GenBank/DDBJ databases">
        <title>Genome assembly of Pristionchus species.</title>
        <authorList>
            <person name="Yoshida K."/>
            <person name="Sommer R.J."/>
        </authorList>
    </citation>
    <scope>NUCLEOTIDE SEQUENCE</scope>
    <source>
        <strain evidence="2">RS5133</strain>
    </source>
</reference>
<organism evidence="2 3">
    <name type="scientific">Pristionchus fissidentatus</name>
    <dbReference type="NCBI Taxonomy" id="1538716"/>
    <lineage>
        <taxon>Eukaryota</taxon>
        <taxon>Metazoa</taxon>
        <taxon>Ecdysozoa</taxon>
        <taxon>Nematoda</taxon>
        <taxon>Chromadorea</taxon>
        <taxon>Rhabditida</taxon>
        <taxon>Rhabditina</taxon>
        <taxon>Diplogasteromorpha</taxon>
        <taxon>Diplogasteroidea</taxon>
        <taxon>Neodiplogasteridae</taxon>
        <taxon>Pristionchus</taxon>
    </lineage>
</organism>
<keyword evidence="1" id="KW-0472">Membrane</keyword>
<sequence>MRALPRRRGVLYCRATVPRRSIPSARAGAVRDQPTSYGRSNYRFDGIRRVRVDVGCNEERRMEKIPRAHRCKLLKWTRRIEEFSSIFIIFVVLVCFNYGFHCYKHNR</sequence>
<accession>A0AAV5WK28</accession>
<evidence type="ECO:0000313" key="2">
    <source>
        <dbReference type="EMBL" id="GMT31266.1"/>
    </source>
</evidence>